<keyword evidence="5" id="KW-0560">Oxidoreductase</keyword>
<dbReference type="InterPro" id="IPR012951">
    <property type="entry name" value="BBE"/>
</dbReference>
<dbReference type="SUPFAM" id="SSF56176">
    <property type="entry name" value="FAD-binding/transporter-associated domain-like"/>
    <property type="match status" value="1"/>
</dbReference>
<evidence type="ECO:0000256" key="3">
    <source>
        <dbReference type="ARBA" id="ARBA00022630"/>
    </source>
</evidence>
<accession>A0A7Y2K191</accession>
<feature type="domain" description="FAD-binding PCMH-type" evidence="6">
    <location>
        <begin position="39"/>
        <end position="209"/>
    </location>
</feature>
<dbReference type="Gene3D" id="3.30.43.10">
    <property type="entry name" value="Uridine Diphospho-n-acetylenolpyruvylglucosamine Reductase, domain 2"/>
    <property type="match status" value="1"/>
</dbReference>
<comment type="cofactor">
    <cofactor evidence="1">
        <name>FAD</name>
        <dbReference type="ChEBI" id="CHEBI:57692"/>
    </cofactor>
</comment>
<keyword evidence="3" id="KW-0285">Flavoprotein</keyword>
<dbReference type="AlphaFoldDB" id="A0A7Y2K191"/>
<dbReference type="SUPFAM" id="SSF55103">
    <property type="entry name" value="FAD-linked oxidases, C-terminal domain"/>
    <property type="match status" value="1"/>
</dbReference>
<dbReference type="InterPro" id="IPR016169">
    <property type="entry name" value="FAD-bd_PCMH_sub2"/>
</dbReference>
<evidence type="ECO:0000256" key="5">
    <source>
        <dbReference type="ARBA" id="ARBA00023002"/>
    </source>
</evidence>
<evidence type="ECO:0000256" key="2">
    <source>
        <dbReference type="ARBA" id="ARBA00005466"/>
    </source>
</evidence>
<keyword evidence="8" id="KW-1185">Reference proteome</keyword>
<evidence type="ECO:0000259" key="6">
    <source>
        <dbReference type="PROSITE" id="PS51387"/>
    </source>
</evidence>
<gene>
    <name evidence="7" type="ORF">HGB41_17325</name>
</gene>
<dbReference type="InterPro" id="IPR006093">
    <property type="entry name" value="Oxy_OxRdtase_FAD_BS"/>
</dbReference>
<evidence type="ECO:0000313" key="7">
    <source>
        <dbReference type="EMBL" id="NNG24750.1"/>
    </source>
</evidence>
<protein>
    <submittedName>
        <fullName evidence="7">FAD-binding oxidoreductase</fullName>
    </submittedName>
</protein>
<dbReference type="Pfam" id="PF08031">
    <property type="entry name" value="BBE"/>
    <property type="match status" value="1"/>
</dbReference>
<dbReference type="PROSITE" id="PS00862">
    <property type="entry name" value="OX2_COVAL_FAD"/>
    <property type="match status" value="1"/>
</dbReference>
<evidence type="ECO:0000313" key="8">
    <source>
        <dbReference type="Proteomes" id="UP000533905"/>
    </source>
</evidence>
<keyword evidence="4" id="KW-0274">FAD</keyword>
<evidence type="ECO:0000256" key="1">
    <source>
        <dbReference type="ARBA" id="ARBA00001974"/>
    </source>
</evidence>
<comment type="caution">
    <text evidence="7">The sequence shown here is derived from an EMBL/GenBank/DDBJ whole genome shotgun (WGS) entry which is preliminary data.</text>
</comment>
<dbReference type="InterPro" id="IPR016164">
    <property type="entry name" value="FAD-linked_Oxase-like_C"/>
</dbReference>
<dbReference type="PANTHER" id="PTHR42973:SF39">
    <property type="entry name" value="FAD-BINDING PCMH-TYPE DOMAIN-CONTAINING PROTEIN"/>
    <property type="match status" value="1"/>
</dbReference>
<evidence type="ECO:0000256" key="4">
    <source>
        <dbReference type="ARBA" id="ARBA00022827"/>
    </source>
</evidence>
<sequence length="466" mass="50389">MNTLANGQFNQLKGVIRGTILQTNDAGYDEARTVWNAMIDRRPAIIVRCAGTADVRACVAYARDHGLPLAVRGGGHNIAGSALCDDGLVIDLSGMKSVQVDPQQRRAWVEGGATLRDFDHEAQAYGLATPLGINSTTGVAGLALGGGFGWLSRTLGLAADNLLSAEMVTADAQRLHVSAADHPDLFWAIRGGGGNFGVVTRFEFQLHPVGPEITAGLIVFPFDQARAVLAQYRDAVDAMPAELTVWAVLRKAPPLPFLAPQVHGQEVLVLPVFSPVPGEAVNAAIERISKWGEPLGMHAGPMPYAAWQQIFDPLLTPGARNYWKSHNFARLGDQAIEVVLRYAANLPTPQCEIFLGLLGAQASVPATQATAYPHRDALYVMNVHTRWDDAADDARCIAWARDFFKDAAPHASGGVYVNFMPQDEGERTLDAYGTNYQRLAQIKMQYDPDNLFRTNQNIRPATGTTA</sequence>
<dbReference type="Gene3D" id="3.30.465.10">
    <property type="match status" value="1"/>
</dbReference>
<dbReference type="PANTHER" id="PTHR42973">
    <property type="entry name" value="BINDING OXIDOREDUCTASE, PUTATIVE (AFU_ORTHOLOGUE AFUA_1G17690)-RELATED"/>
    <property type="match status" value="1"/>
</dbReference>
<comment type="similarity">
    <text evidence="2">Belongs to the oxygen-dependent FAD-linked oxidoreductase family.</text>
</comment>
<name>A0A7Y2K191_9BURK</name>
<dbReference type="GO" id="GO:0071949">
    <property type="term" value="F:FAD binding"/>
    <property type="evidence" value="ECO:0007669"/>
    <property type="project" value="InterPro"/>
</dbReference>
<proteinExistence type="inferred from homology"/>
<dbReference type="InterPro" id="IPR050416">
    <property type="entry name" value="FAD-linked_Oxidoreductase"/>
</dbReference>
<reference evidence="7 8" key="1">
    <citation type="submission" date="2020-04" db="EMBL/GenBank/DDBJ databases">
        <title>Massilia sp. nov., a cold adapted bacteria isolated from Arctic soil.</title>
        <authorList>
            <person name="Son J."/>
            <person name="Ka J.-O."/>
        </authorList>
    </citation>
    <scope>NUCLEOTIDE SEQUENCE [LARGE SCALE GENOMIC DNA]</scope>
    <source>
        <strain evidence="7 8">ML15P13</strain>
    </source>
</reference>
<dbReference type="GO" id="GO:0016491">
    <property type="term" value="F:oxidoreductase activity"/>
    <property type="evidence" value="ECO:0007669"/>
    <property type="project" value="UniProtKB-KW"/>
</dbReference>
<dbReference type="Gene3D" id="3.40.462.20">
    <property type="match status" value="1"/>
</dbReference>
<dbReference type="InterPro" id="IPR016166">
    <property type="entry name" value="FAD-bd_PCMH"/>
</dbReference>
<dbReference type="EMBL" id="JABAIV010000006">
    <property type="protein sequence ID" value="NNG24750.1"/>
    <property type="molecule type" value="Genomic_DNA"/>
</dbReference>
<dbReference type="Proteomes" id="UP000533905">
    <property type="component" value="Unassembled WGS sequence"/>
</dbReference>
<dbReference type="RefSeq" id="WP_171086695.1">
    <property type="nucleotide sequence ID" value="NZ_JABAIV010000006.1"/>
</dbReference>
<dbReference type="InterPro" id="IPR006094">
    <property type="entry name" value="Oxid_FAD_bind_N"/>
</dbReference>
<dbReference type="InterPro" id="IPR016167">
    <property type="entry name" value="FAD-bd_PCMH_sub1"/>
</dbReference>
<dbReference type="Pfam" id="PF01565">
    <property type="entry name" value="FAD_binding_4"/>
    <property type="match status" value="1"/>
</dbReference>
<dbReference type="PROSITE" id="PS51387">
    <property type="entry name" value="FAD_PCMH"/>
    <property type="match status" value="1"/>
</dbReference>
<dbReference type="InterPro" id="IPR036318">
    <property type="entry name" value="FAD-bd_PCMH-like_sf"/>
</dbReference>
<organism evidence="7 8">
    <name type="scientific">Telluria aromaticivorans</name>
    <dbReference type="NCBI Taxonomy" id="2725995"/>
    <lineage>
        <taxon>Bacteria</taxon>
        <taxon>Pseudomonadati</taxon>
        <taxon>Pseudomonadota</taxon>
        <taxon>Betaproteobacteria</taxon>
        <taxon>Burkholderiales</taxon>
        <taxon>Oxalobacteraceae</taxon>
        <taxon>Telluria group</taxon>
        <taxon>Telluria</taxon>
    </lineage>
</organism>